<dbReference type="Proteomes" id="UP000005640">
    <property type="component" value="Chromosome 9"/>
</dbReference>
<dbReference type="GeneTree" id="ENSGT00550000074921"/>
<reference evidence="1" key="3">
    <citation type="journal article" date="2004" name="Nature">
        <title>Finishing the euchromatic sequence of the human genome.</title>
        <authorList>
            <consortium name="International Human Genome Sequencing Consortium"/>
        </authorList>
    </citation>
    <scope>NUCLEOTIDE SEQUENCE [LARGE SCALE GENOMIC DNA]</scope>
</reference>
<evidence type="ECO:0000313" key="1">
    <source>
        <dbReference type="Ensembl" id="ENSP00000508281.1"/>
    </source>
</evidence>
<dbReference type="EMBL" id="AL136097">
    <property type="status" value="NOT_ANNOTATED_CDS"/>
    <property type="molecule type" value="Genomic_DNA"/>
</dbReference>
<dbReference type="Bgee" id="ENSG00000196305">
    <property type="expression patterns" value="Expressed in cartilage tissue and 211 other cell types or tissues"/>
</dbReference>
<evidence type="ECO:0000313" key="2">
    <source>
        <dbReference type="Proteomes" id="UP000005640"/>
    </source>
</evidence>
<dbReference type="Ensembl" id="ENST00000707252.1">
    <property type="protein sequence ID" value="ENSP00000516811.1"/>
    <property type="gene ID" value="ENSG00000291356.1"/>
</dbReference>
<dbReference type="OrthoDB" id="1706657at2759"/>
<keyword evidence="2" id="KW-1185">Reference proteome</keyword>
<dbReference type="Ensembl" id="ENST00000682756.1">
    <property type="protein sequence ID" value="ENSP00000508281.1"/>
    <property type="gene ID" value="ENSG00000196305.19"/>
</dbReference>
<proteinExistence type="predicted"/>
<organism evidence="1 2">
    <name type="scientific">Homo sapiens</name>
    <name type="common">Human</name>
    <dbReference type="NCBI Taxonomy" id="9606"/>
    <lineage>
        <taxon>Eukaryota</taxon>
        <taxon>Metazoa</taxon>
        <taxon>Chordata</taxon>
        <taxon>Craniata</taxon>
        <taxon>Vertebrata</taxon>
        <taxon>Euteleostomi</taxon>
        <taxon>Mammalia</taxon>
        <taxon>Eutheria</taxon>
        <taxon>Euarchontoglires</taxon>
        <taxon>Primates</taxon>
        <taxon>Haplorrhini</taxon>
        <taxon>Catarrhini</taxon>
        <taxon>Hominidae</taxon>
        <taxon>Homo</taxon>
    </lineage>
</organism>
<sequence>MLTRVGFMLTEDLDGIAMAYLWNMKLIRHWESEDQRMWPKWGLQSITISAEQL</sequence>
<protein>
    <submittedName>
        <fullName evidence="1">Isoleucyl-tRNA synthetase 1</fullName>
    </submittedName>
</protein>
<dbReference type="HGNC" id="HGNC:5330">
    <property type="gene designation" value="IARS1"/>
</dbReference>
<dbReference type="AlphaFoldDB" id="A0A804HLB4"/>
<accession>A0A804HLB4</accession>
<reference evidence="1" key="4">
    <citation type="submission" date="2025-05" db="UniProtKB">
        <authorList>
            <consortium name="Ensembl"/>
        </authorList>
    </citation>
    <scope>IDENTIFICATION</scope>
</reference>
<gene>
    <name evidence="1" type="primary">IARS1</name>
</gene>
<reference evidence="1" key="1">
    <citation type="journal article" date="2001" name="Nature">
        <title>Initial sequencing and analysis of the human genome.</title>
        <authorList>
            <consortium name="International Human Genome Sequencing Consortium"/>
            <person name="Lander E.S."/>
            <person name="Linton L.M."/>
            <person name="Birren B."/>
            <person name="Nusbaum C."/>
            <person name="Zody M.C."/>
            <person name="Baldwin J."/>
            <person name="Devon K."/>
            <person name="Dewar K."/>
            <person name="Doyle M."/>
            <person name="FitzHugh W."/>
            <person name="Funke R."/>
            <person name="Gage D."/>
            <person name="Harris K."/>
            <person name="Heaford A."/>
            <person name="Howland J."/>
            <person name="Kann L."/>
            <person name="Lehoczky J."/>
            <person name="LeVine R."/>
            <person name="McEwan P."/>
            <person name="McKernan K."/>
            <person name="Meldrim J."/>
            <person name="Mesirov J.P."/>
            <person name="Miranda C."/>
            <person name="Morris W."/>
            <person name="Naylor J."/>
            <person name="Raymond C."/>
            <person name="Rosetti M."/>
            <person name="Santos R."/>
            <person name="Sheridan A."/>
            <person name="Sougnez C."/>
            <person name="Stange-Thomann N."/>
            <person name="Stojanovic N."/>
            <person name="Subramanian A."/>
            <person name="Wyman D."/>
            <person name="Rogers J."/>
            <person name="Sulston J."/>
            <person name="Ainscough R."/>
            <person name="Beck S."/>
            <person name="Bentley D."/>
            <person name="Burton J."/>
            <person name="Clee C."/>
            <person name="Carter N."/>
            <person name="Coulson A."/>
            <person name="Deadman R."/>
            <person name="Deloukas P."/>
            <person name="Dunham A."/>
            <person name="Dunham I."/>
            <person name="Durbin R."/>
            <person name="French L."/>
            <person name="Grafham D."/>
            <person name="Gregory S."/>
            <person name="Hubbard T."/>
            <person name="Humphray S."/>
            <person name="Hunt A."/>
            <person name="Jones M."/>
            <person name="Lloyd C."/>
            <person name="McMurray A."/>
            <person name="Matthews L."/>
            <person name="Mercer S."/>
            <person name="Milne S."/>
            <person name="Mullikin J.C."/>
            <person name="Mungall A."/>
            <person name="Plumb R."/>
            <person name="Ross M."/>
            <person name="Shownkeen R."/>
            <person name="Sims S."/>
            <person name="Waterston R.H."/>
            <person name="Wilson R.K."/>
            <person name="Hillier L.W."/>
            <person name="McPherson J.D."/>
            <person name="Marra M.A."/>
            <person name="Mardis E.R."/>
            <person name="Fulton L.A."/>
            <person name="Chinwalla A.T."/>
            <person name="Pepin K.H."/>
            <person name="Gish W.R."/>
            <person name="Chissoe S.L."/>
            <person name="Wendl M.C."/>
            <person name="Delehaunty K.D."/>
            <person name="Miner T.L."/>
            <person name="Delehaunty A."/>
            <person name="Kramer J.B."/>
            <person name="Cook L.L."/>
            <person name="Fulton R.S."/>
            <person name="Johnson D.L."/>
            <person name="Minx P.J."/>
            <person name="Clifton S.W."/>
            <person name="Hawkins T."/>
            <person name="Branscomb E."/>
            <person name="Predki P."/>
            <person name="Richardson P."/>
            <person name="Wenning S."/>
            <person name="Slezak T."/>
            <person name="Doggett N."/>
            <person name="Cheng J.F."/>
            <person name="Olsen A."/>
            <person name="Lucas S."/>
            <person name="Elkin C."/>
            <person name="Uberbacher E."/>
            <person name="Frazier M."/>
            <person name="Gibbs R.A."/>
            <person name="Muzny D.M."/>
            <person name="Scherer S.E."/>
            <person name="Bouck J.B."/>
            <person name="Sodergren E.J."/>
            <person name="Worley K.C."/>
            <person name="Rives C.M."/>
            <person name="Gorrell J.H."/>
            <person name="Metzker M.L."/>
            <person name="Naylor S.L."/>
            <person name="Kucherlapati R.S."/>
            <person name="Nelson D.L."/>
            <person name="Weinstock G.M."/>
            <person name="Sakaki Y."/>
            <person name="Fujiyama A."/>
            <person name="Hattori M."/>
            <person name="Yada T."/>
            <person name="Toyoda A."/>
            <person name="Itoh T."/>
            <person name="Kawagoe C."/>
            <person name="Watanabe H."/>
            <person name="Totoki Y."/>
            <person name="Taylor T."/>
            <person name="Weissenbach J."/>
            <person name="Heilig R."/>
            <person name="Saurin W."/>
            <person name="Artiguenave F."/>
            <person name="Brottier P."/>
            <person name="Bruls T."/>
            <person name="Pelletier E."/>
            <person name="Robert C."/>
            <person name="Wincker P."/>
            <person name="Smith D.R."/>
            <person name="Doucette-Stamm L."/>
            <person name="Rubenfield M."/>
            <person name="Weinstock K."/>
            <person name="Lee H.M."/>
            <person name="Dubois J."/>
            <person name="Rosenthal A."/>
            <person name="Platzer M."/>
            <person name="Nyakatura G."/>
            <person name="Taudien S."/>
            <person name="Rump A."/>
            <person name="Yang H."/>
            <person name="Yu J."/>
            <person name="Wang J."/>
            <person name="Huang G."/>
            <person name="Gu J."/>
            <person name="Hood L."/>
            <person name="Rowen L."/>
            <person name="Madan A."/>
            <person name="Qin S."/>
            <person name="Davis R.W."/>
            <person name="Federspiel N.A."/>
            <person name="Abola A.P."/>
            <person name="Proctor M.J."/>
            <person name="Myers R.M."/>
            <person name="Schmutz J."/>
            <person name="Dickson M."/>
            <person name="Grimwood J."/>
            <person name="Cox D.R."/>
            <person name="Olson M.V."/>
            <person name="Kaul R."/>
            <person name="Raymond C."/>
            <person name="Shimizu N."/>
            <person name="Kawasaki K."/>
            <person name="Minoshima S."/>
            <person name="Evans G.A."/>
            <person name="Athanasiou M."/>
            <person name="Schultz R."/>
            <person name="Roe B.A."/>
            <person name="Chen F."/>
            <person name="Pan H."/>
            <person name="Ramser J."/>
            <person name="Lehrach H."/>
            <person name="Reinhardt R."/>
            <person name="McCombie W.R."/>
            <person name="de la Bastide M."/>
            <person name="Dedhia N."/>
            <person name="Blocker H."/>
            <person name="Hornischer K."/>
            <person name="Nordsiek G."/>
            <person name="Agarwala R."/>
            <person name="Aravind L."/>
            <person name="Bailey J.A."/>
            <person name="Bateman A."/>
            <person name="Batzoglou S."/>
            <person name="Birney E."/>
            <person name="Bork P."/>
            <person name="Brown D.G."/>
            <person name="Burge C.B."/>
            <person name="Cerutti L."/>
            <person name="Chen H.C."/>
            <person name="Church D."/>
            <person name="Clamp M."/>
            <person name="Copley R.R."/>
            <person name="Doerks T."/>
            <person name="Eddy S.R."/>
            <person name="Eichler E.E."/>
            <person name="Furey T.S."/>
            <person name="Galagan J."/>
            <person name="Gilbert J.G."/>
            <person name="Harmon C."/>
            <person name="Hayashizaki Y."/>
            <person name="Haussler D."/>
            <person name="Hermjakob H."/>
            <person name="Hokamp K."/>
            <person name="Jang W."/>
            <person name="Johnson L.S."/>
            <person name="Jones T.A."/>
            <person name="Kasif S."/>
            <person name="Kaspryzk A."/>
            <person name="Kennedy S."/>
            <person name="Kent W.J."/>
            <person name="Kitts P."/>
            <person name="Koonin E.V."/>
            <person name="Korf I."/>
            <person name="Kulp D."/>
            <person name="Lancet D."/>
            <person name="Lowe T.M."/>
            <person name="McLysaght A."/>
            <person name="Mikkelsen T."/>
            <person name="Moran J.V."/>
            <person name="Mulder N."/>
            <person name="Pollara V.J."/>
            <person name="Ponting C.P."/>
            <person name="Schuler G."/>
            <person name="Schultz J."/>
            <person name="Slater G."/>
            <person name="Smit A.F."/>
            <person name="Stupka E."/>
            <person name="Szustakowski J."/>
            <person name="Thierry-Mieg D."/>
            <person name="Thierry-Mieg J."/>
            <person name="Wagner L."/>
            <person name="Wallis J."/>
            <person name="Wheeler R."/>
            <person name="Williams A."/>
            <person name="Wolf Y.I."/>
            <person name="Wolfe K.H."/>
            <person name="Yang S.P."/>
            <person name="Yeh R.F."/>
            <person name="Collins F."/>
            <person name="Guyer M.S."/>
            <person name="Peterson J."/>
            <person name="Felsenfeld A."/>
            <person name="Wetterstrand K.A."/>
            <person name="Patrinos A."/>
            <person name="Morgan M.J."/>
            <person name="de Jong P."/>
            <person name="Catanese J.J."/>
            <person name="Osoegawa K."/>
            <person name="Shizuya H."/>
            <person name="Choi S."/>
            <person name="Chen Y.J."/>
        </authorList>
    </citation>
    <scope>NUCLEOTIDE SEQUENCE [LARGE SCALE GENOMIC DNA]</scope>
</reference>
<dbReference type="OpenTargets" id="ENSG00000196305"/>
<reference evidence="1 2" key="2">
    <citation type="journal article" date="2004" name="Nature">
        <title>DNA sequence and analysis of human chromosome 9.</title>
        <authorList>
            <person name="Humphray S.J."/>
            <person name="Oliver K."/>
            <person name="Hunt A.R."/>
            <person name="Plumb R.W."/>
            <person name="Loveland J.E."/>
            <person name="Howe K.L."/>
            <person name="Andrews T.D."/>
            <person name="Searle S."/>
            <person name="Hunt S.E."/>
            <person name="Scott C.E."/>
            <person name="Jones M.C."/>
            <person name="Ainscough R."/>
            <person name="Almeida J.P."/>
            <person name="Ambrose K.D."/>
            <person name="Ashwell R.I."/>
            <person name="Babbage A.K."/>
            <person name="Babbage S."/>
            <person name="Bagguley C.L."/>
            <person name="Bailey J."/>
            <person name="Banerjee R."/>
            <person name="Barker D.J."/>
            <person name="Barlow K.F."/>
            <person name="Bates K."/>
            <person name="Beasley H."/>
            <person name="Beasley O."/>
            <person name="Bird C.P."/>
            <person name="Bray-Allen S."/>
            <person name="Brown A.J."/>
            <person name="Brown J.Y."/>
            <person name="Burford D."/>
            <person name="Burrill W."/>
            <person name="Burton J."/>
            <person name="Carder C."/>
            <person name="Carter N.P."/>
            <person name="Chapman J.C."/>
            <person name="Chen Y."/>
            <person name="Clarke G."/>
            <person name="Clark S.Y."/>
            <person name="Clee C.M."/>
            <person name="Clegg S."/>
            <person name="Collier R.E."/>
            <person name="Corby N."/>
            <person name="Crosier M."/>
            <person name="Cummings A.T."/>
            <person name="Davies J."/>
            <person name="Dhami P."/>
            <person name="Dunn M."/>
            <person name="Dutta I."/>
            <person name="Dyer L.W."/>
            <person name="Earthrowl M.E."/>
            <person name="Faulkner L."/>
            <person name="Fleming C.J."/>
            <person name="Frankish A."/>
            <person name="Frankland J.A."/>
            <person name="French L."/>
            <person name="Fricker D.G."/>
            <person name="Garner P."/>
            <person name="Garnett J."/>
            <person name="Ghori J."/>
            <person name="Gilbert J.G."/>
            <person name="Glison C."/>
            <person name="Grafham D.V."/>
            <person name="Gribble S."/>
            <person name="Griffiths C."/>
            <person name="Griffiths-Jones S."/>
            <person name="Grocock R."/>
            <person name="Guy J."/>
            <person name="Hall R.E."/>
            <person name="Hammond S."/>
            <person name="Harley J.L."/>
            <person name="Harrison E.S."/>
            <person name="Hart E.A."/>
            <person name="Heath P.D."/>
            <person name="Henderson C.D."/>
            <person name="Hopkins B.L."/>
            <person name="Howard P.J."/>
            <person name="Howden P.J."/>
            <person name="Huckle E."/>
            <person name="Johnson C."/>
            <person name="Johnson D."/>
            <person name="Joy A.A."/>
            <person name="Kay M."/>
            <person name="Keenan S."/>
            <person name="Kershaw J.K."/>
            <person name="Kimberley A.M."/>
            <person name="King A."/>
            <person name="Knights A."/>
            <person name="Laird G.K."/>
            <person name="Langford C."/>
            <person name="Lawlor S."/>
            <person name="Leongamornlert D.A."/>
            <person name="Leversha M."/>
            <person name="Lloyd C."/>
            <person name="Lloyd D.M."/>
            <person name="Lovell J."/>
            <person name="Martin S."/>
            <person name="Mashreghi-Mohammadi M."/>
            <person name="Matthews L."/>
            <person name="McLaren S."/>
            <person name="McLay K.E."/>
            <person name="McMurray A."/>
            <person name="Milne S."/>
            <person name="Nickerson T."/>
            <person name="Nisbett J."/>
            <person name="Nordsiek G."/>
            <person name="Pearce A.V."/>
            <person name="Peck A.I."/>
            <person name="Porter K.M."/>
            <person name="Pandian R."/>
            <person name="Pelan S."/>
            <person name="Phillimore B."/>
            <person name="Povey S."/>
            <person name="Ramsey Y."/>
            <person name="Rand V."/>
            <person name="Scharfe M."/>
            <person name="Sehra H.K."/>
            <person name="Shownkeen R."/>
            <person name="Sims S.K."/>
            <person name="Skuce C.D."/>
            <person name="Smith M."/>
            <person name="Steward C.A."/>
            <person name="Swarbreck D."/>
            <person name="Sycamore N."/>
            <person name="Tester J."/>
            <person name="Thorpe A."/>
            <person name="Tracey A."/>
            <person name="Tromans A."/>
            <person name="Thomas D.W."/>
            <person name="Wall M."/>
            <person name="Wallis J.M."/>
            <person name="West A.P."/>
            <person name="Whitehead S.L."/>
            <person name="Willey D.L."/>
            <person name="Williams S.A."/>
            <person name="Wilming L."/>
            <person name="Wray P.W."/>
            <person name="Young L."/>
            <person name="Ashurst J.L."/>
            <person name="Coulson A."/>
            <person name="Blocker H."/>
            <person name="Durbin R."/>
            <person name="Sulston J.E."/>
            <person name="Hubbard T."/>
            <person name="Jackson M.J."/>
            <person name="Bentley D.R."/>
            <person name="Beck S."/>
            <person name="Rogers J."/>
            <person name="Dunham I."/>
        </authorList>
    </citation>
    <scope>NUCLEOTIDE SEQUENCE [LARGE SCALE GENOMIC DNA]</scope>
</reference>
<name>A0A804HLB4_HUMAN</name>